<keyword evidence="2" id="KW-0238">DNA-binding</keyword>
<evidence type="ECO:0000256" key="2">
    <source>
        <dbReference type="ARBA" id="ARBA00023125"/>
    </source>
</evidence>
<feature type="region of interest" description="Disordered" evidence="5">
    <location>
        <begin position="56"/>
        <end position="99"/>
    </location>
</feature>
<dbReference type="Pfam" id="PF00172">
    <property type="entry name" value="Zn_clus"/>
    <property type="match status" value="1"/>
</dbReference>
<dbReference type="GO" id="GO:0003677">
    <property type="term" value="F:DNA binding"/>
    <property type="evidence" value="ECO:0007669"/>
    <property type="project" value="UniProtKB-KW"/>
</dbReference>
<evidence type="ECO:0000313" key="7">
    <source>
        <dbReference type="EMBL" id="KUM60947.1"/>
    </source>
</evidence>
<evidence type="ECO:0000256" key="4">
    <source>
        <dbReference type="ARBA" id="ARBA00023242"/>
    </source>
</evidence>
<keyword evidence="3" id="KW-0804">Transcription</keyword>
<dbReference type="AlphaFoldDB" id="A0A101MI25"/>
<dbReference type="InterPro" id="IPR036864">
    <property type="entry name" value="Zn2-C6_fun-type_DNA-bd_sf"/>
</dbReference>
<keyword evidence="1" id="KW-0805">Transcription regulation</keyword>
<comment type="caution">
    <text evidence="7">The sequence shown here is derived from an EMBL/GenBank/DDBJ whole genome shotgun (WGS) entry which is preliminary data.</text>
</comment>
<dbReference type="GO" id="GO:0000981">
    <property type="term" value="F:DNA-binding transcription factor activity, RNA polymerase II-specific"/>
    <property type="evidence" value="ECO:0007669"/>
    <property type="project" value="InterPro"/>
</dbReference>
<dbReference type="Gene3D" id="4.10.240.10">
    <property type="entry name" value="Zn(2)-C6 fungal-type DNA-binding domain"/>
    <property type="match status" value="1"/>
</dbReference>
<dbReference type="SMART" id="SM00066">
    <property type="entry name" value="GAL4"/>
    <property type="match status" value="1"/>
</dbReference>
<accession>A0A101MI25</accession>
<evidence type="ECO:0000313" key="8">
    <source>
        <dbReference type="Proteomes" id="UP000055045"/>
    </source>
</evidence>
<feature type="domain" description="Zn(2)-C6 fungal-type" evidence="6">
    <location>
        <begin position="14"/>
        <end position="47"/>
    </location>
</feature>
<dbReference type="PROSITE" id="PS50048">
    <property type="entry name" value="ZN2_CY6_FUNGAL_2"/>
    <property type="match status" value="1"/>
</dbReference>
<dbReference type="Proteomes" id="UP000055045">
    <property type="component" value="Unassembled WGS sequence"/>
</dbReference>
<dbReference type="InterPro" id="IPR001138">
    <property type="entry name" value="Zn2Cys6_DnaBD"/>
</dbReference>
<dbReference type="EMBL" id="LLXE01000153">
    <property type="protein sequence ID" value="KUM60947.1"/>
    <property type="molecule type" value="Genomic_DNA"/>
</dbReference>
<reference evidence="7 8" key="1">
    <citation type="submission" date="2015-10" db="EMBL/GenBank/DDBJ databases">
        <title>Genome sequencing of Penicillium freii.</title>
        <authorList>
            <person name="Nguyen H.D."/>
            <person name="Visagie C.M."/>
            <person name="Seifert K.A."/>
        </authorList>
    </citation>
    <scope>NUCLEOTIDE SEQUENCE [LARGE SCALE GENOMIC DNA]</scope>
    <source>
        <strain evidence="7 8">DAOM 242723</strain>
    </source>
</reference>
<evidence type="ECO:0000256" key="1">
    <source>
        <dbReference type="ARBA" id="ARBA00023015"/>
    </source>
</evidence>
<evidence type="ECO:0000256" key="3">
    <source>
        <dbReference type="ARBA" id="ARBA00023163"/>
    </source>
</evidence>
<dbReference type="InterPro" id="IPR050797">
    <property type="entry name" value="Carb_Metab_Trans_Reg"/>
</dbReference>
<sequence length="168" mass="18612">MSQKPRKLQRVSKACDFCNRRSIKCGRSEDPLGRCQNCADFDVPCTFDRPAKRRGVKAGTRASMRDTPLVGTPAPDNVLPVPPAPQATGRMSNSSASRSSYYTESAHRPSFTGDPWSTFNAGGVATEGYDDDGALRNSWNAFAIASDRQIRNLVQVYFEIVYPMYEFT</sequence>
<protein>
    <recommendedName>
        <fullName evidence="6">Zn(2)-C6 fungal-type domain-containing protein</fullName>
    </recommendedName>
</protein>
<dbReference type="CDD" id="cd00067">
    <property type="entry name" value="GAL4"/>
    <property type="match status" value="1"/>
</dbReference>
<name>A0A101MI25_PENFR</name>
<organism evidence="7 8">
    <name type="scientific">Penicillium freii</name>
    <dbReference type="NCBI Taxonomy" id="48697"/>
    <lineage>
        <taxon>Eukaryota</taxon>
        <taxon>Fungi</taxon>
        <taxon>Dikarya</taxon>
        <taxon>Ascomycota</taxon>
        <taxon>Pezizomycotina</taxon>
        <taxon>Eurotiomycetes</taxon>
        <taxon>Eurotiomycetidae</taxon>
        <taxon>Eurotiales</taxon>
        <taxon>Aspergillaceae</taxon>
        <taxon>Penicillium</taxon>
    </lineage>
</organism>
<gene>
    <name evidence="7" type="ORF">ACN42_g6161</name>
</gene>
<dbReference type="PANTHER" id="PTHR31668">
    <property type="entry name" value="GLUCOSE TRANSPORT TRANSCRIPTION REGULATOR RGT1-RELATED-RELATED"/>
    <property type="match status" value="1"/>
</dbReference>
<dbReference type="SUPFAM" id="SSF57701">
    <property type="entry name" value="Zn2/Cys6 DNA-binding domain"/>
    <property type="match status" value="1"/>
</dbReference>
<proteinExistence type="predicted"/>
<evidence type="ECO:0000256" key="5">
    <source>
        <dbReference type="SAM" id="MobiDB-lite"/>
    </source>
</evidence>
<dbReference type="GO" id="GO:0008270">
    <property type="term" value="F:zinc ion binding"/>
    <property type="evidence" value="ECO:0007669"/>
    <property type="project" value="InterPro"/>
</dbReference>
<keyword evidence="4" id="KW-0539">Nucleus</keyword>
<evidence type="ECO:0000259" key="6">
    <source>
        <dbReference type="PROSITE" id="PS50048"/>
    </source>
</evidence>
<keyword evidence="8" id="KW-1185">Reference proteome</keyword>